<dbReference type="OrthoDB" id="47007at2759"/>
<dbReference type="InterPro" id="IPR010730">
    <property type="entry name" value="HET"/>
</dbReference>
<protein>
    <submittedName>
        <fullName evidence="2">HET-domain-containing protein</fullName>
    </submittedName>
</protein>
<evidence type="ECO:0000313" key="2">
    <source>
        <dbReference type="EMBL" id="PMD29146.1"/>
    </source>
</evidence>
<feature type="domain" description="Heterokaryon incompatibility" evidence="1">
    <location>
        <begin position="197"/>
        <end position="350"/>
    </location>
</feature>
<dbReference type="Proteomes" id="UP000235786">
    <property type="component" value="Unassembled WGS sequence"/>
</dbReference>
<evidence type="ECO:0000313" key="3">
    <source>
        <dbReference type="Proteomes" id="UP000235786"/>
    </source>
</evidence>
<name>A0A2J6QSB3_HYAVF</name>
<dbReference type="Pfam" id="PF06985">
    <property type="entry name" value="HET"/>
    <property type="match status" value="1"/>
</dbReference>
<sequence length="663" mass="75171">MGRIEIEKSEELFESAKRGCLYCKMVCIALSTIHPGWESEQSFIRIFLALGLPVFVQLSFGVISTITHEKEEAMDLFGIEIPEGQQLTTTIQQSNSSNPAIDVEIHRVRLSLDETTVADLVLSPLVENIGIAETILPHAGEEECFDFIKENVANCIKEHKCGRDRHLPLLPDRVIWVEADIASRIRLVEPRNIRAEYIALSYCWGSVNLDTYLTDASTLNERKASMQYNDLPPLIQDIVDCARKLGIEYIWIDRLCIIQGDVQDFKYQAPKMGEIYGNATLTIAAASASSENDRILVKRDIKYCAYMLNMEINGIGSLKLRFRRRTHPLFEEYMGGNYGKISTRAWIWQERLLSTRTIFYTASALKFECRHHSVWEGFSQGVTSHSWSAQLDNISHRSWLALVDEYTSKDISRPSDRLPAMEAVMKRIQKSKGWSPLWGMWTNMLVESLGWQSKESRSGLRFGRKQECRMNPEHWAPTWSWASVDGPVSHINTIPFEGSYSELGSIVFDLDVLGINDVSGLITFAGQLISVELSCDMELNEQHEENNSTEGNKLEYNYAVLGVYKDGQPYAMQPDVPLKPWSGSVNGRHISSVIRVPYGEPLPEKSWTAPCLCLLVGRMKLRSLVLFLGSSLRESGRWERIGMADGLPPDIFKNSRRLNINVV</sequence>
<organism evidence="2 3">
    <name type="scientific">Hyaloscypha variabilis (strain UAMH 11265 / GT02V1 / F)</name>
    <name type="common">Meliniomyces variabilis</name>
    <dbReference type="NCBI Taxonomy" id="1149755"/>
    <lineage>
        <taxon>Eukaryota</taxon>
        <taxon>Fungi</taxon>
        <taxon>Dikarya</taxon>
        <taxon>Ascomycota</taxon>
        <taxon>Pezizomycotina</taxon>
        <taxon>Leotiomycetes</taxon>
        <taxon>Helotiales</taxon>
        <taxon>Hyaloscyphaceae</taxon>
        <taxon>Hyaloscypha</taxon>
        <taxon>Hyaloscypha variabilis</taxon>
    </lineage>
</organism>
<gene>
    <name evidence="2" type="ORF">L207DRAFT_262375</name>
</gene>
<keyword evidence="3" id="KW-1185">Reference proteome</keyword>
<reference evidence="2 3" key="1">
    <citation type="submission" date="2016-04" db="EMBL/GenBank/DDBJ databases">
        <title>A degradative enzymes factory behind the ericoid mycorrhizal symbiosis.</title>
        <authorList>
            <consortium name="DOE Joint Genome Institute"/>
            <person name="Martino E."/>
            <person name="Morin E."/>
            <person name="Grelet G."/>
            <person name="Kuo A."/>
            <person name="Kohler A."/>
            <person name="Daghino S."/>
            <person name="Barry K."/>
            <person name="Choi C."/>
            <person name="Cichocki N."/>
            <person name="Clum A."/>
            <person name="Copeland A."/>
            <person name="Hainaut M."/>
            <person name="Haridas S."/>
            <person name="Labutti K."/>
            <person name="Lindquist E."/>
            <person name="Lipzen A."/>
            <person name="Khouja H.-R."/>
            <person name="Murat C."/>
            <person name="Ohm R."/>
            <person name="Olson A."/>
            <person name="Spatafora J."/>
            <person name="Veneault-Fourrey C."/>
            <person name="Henrissat B."/>
            <person name="Grigoriev I."/>
            <person name="Martin F."/>
            <person name="Perotto S."/>
        </authorList>
    </citation>
    <scope>NUCLEOTIDE SEQUENCE [LARGE SCALE GENOMIC DNA]</scope>
    <source>
        <strain evidence="2 3">F</strain>
    </source>
</reference>
<dbReference type="PANTHER" id="PTHR33112:SF16">
    <property type="entry name" value="HETEROKARYON INCOMPATIBILITY DOMAIN-CONTAINING PROTEIN"/>
    <property type="match status" value="1"/>
</dbReference>
<dbReference type="EMBL" id="KZ613977">
    <property type="protein sequence ID" value="PMD29146.1"/>
    <property type="molecule type" value="Genomic_DNA"/>
</dbReference>
<proteinExistence type="predicted"/>
<evidence type="ECO:0000259" key="1">
    <source>
        <dbReference type="Pfam" id="PF06985"/>
    </source>
</evidence>
<dbReference type="AlphaFoldDB" id="A0A2J6QSB3"/>
<dbReference type="PANTHER" id="PTHR33112">
    <property type="entry name" value="DOMAIN PROTEIN, PUTATIVE-RELATED"/>
    <property type="match status" value="1"/>
</dbReference>
<accession>A0A2J6QSB3</accession>
<dbReference type="STRING" id="1149755.A0A2J6QSB3"/>